<keyword evidence="5" id="KW-0539">Nucleus</keyword>
<dbReference type="PANTHER" id="PTHR47338">
    <property type="entry name" value="ZN(II)2CYS6 TRANSCRIPTION FACTOR (EUROFUNG)-RELATED"/>
    <property type="match status" value="1"/>
</dbReference>
<gene>
    <name evidence="8" type="ORF">CYLTODRAFT_397715</name>
</gene>
<dbReference type="PROSITE" id="PS00463">
    <property type="entry name" value="ZN2_CY6_FUNGAL_1"/>
    <property type="match status" value="1"/>
</dbReference>
<evidence type="ECO:0000259" key="7">
    <source>
        <dbReference type="PROSITE" id="PS50048"/>
    </source>
</evidence>
<dbReference type="OrthoDB" id="2534600at2759"/>
<dbReference type="Pfam" id="PF00172">
    <property type="entry name" value="Zn_clus"/>
    <property type="match status" value="1"/>
</dbReference>
<comment type="subcellular location">
    <subcellularLocation>
        <location evidence="1">Nucleus</location>
    </subcellularLocation>
</comment>
<evidence type="ECO:0000313" key="8">
    <source>
        <dbReference type="EMBL" id="KIY67126.1"/>
    </source>
</evidence>
<feature type="region of interest" description="Disordered" evidence="6">
    <location>
        <begin position="76"/>
        <end position="111"/>
    </location>
</feature>
<dbReference type="InterPro" id="IPR036864">
    <property type="entry name" value="Zn2-C6_fun-type_DNA-bd_sf"/>
</dbReference>
<keyword evidence="2" id="KW-0479">Metal-binding</keyword>
<sequence length="652" mass="72128">MNGAQGSFNHGSVLATPSLQAHMHELAKSLPPPRKQNTACDACRSRKVKCHRIDANSPCQHCISKNYPCTNHIQQATSDKKRGGVPSRRKTSLPPQTIENMPPNFNTSQQPQYDLTGNSLTTEQPMGMLDPGTGNQASSSVVPTMFRSSFPLPVGIHSSTMDVIAYLFSPPDDPAGMGYSQTTHIGLAYGAWGGQAPRLADDSFRIEFTLDLVEVFFQIVHSRLPLLNPDQFRAELQLPSGSSPRGRVHKLLHPALTATVLAWGAKFSEHPLLVADRTKNGGQSLLAKTLIDRTRELAESLRVHRIATDEHIIINLLIEPLQSQTPEDRTGYFGFWLASATRHLLDLGVNHKSALSSSGREPEELGSIIFAWWMAVISDAYASMYYRRKPVLDDDDYDIDFYVAESVGDQATPSARAHSAFHSYYTAAHALARTARQMSRVLWKPVTEQDGVPFESLVIMVRDLLVWRDTHLPAVGVSNNKDGQTWDFVTAVSSCASDAQYHVLWIILFNALDEFGVRELIALDRGIPSAMPLDYAEISGVMRRVASEALDAAQRIAALTSVLSSNQYLRLDPAVMHVSCIRAGMLLARFQREEVHSCIQGLRQYAASYEEAGAHADEIARMYEMSEVEFNHMADLLPDGILEGMVVDEESM</sequence>
<keyword evidence="9" id="KW-1185">Reference proteome</keyword>
<dbReference type="CDD" id="cd00067">
    <property type="entry name" value="GAL4"/>
    <property type="match status" value="1"/>
</dbReference>
<evidence type="ECO:0000256" key="6">
    <source>
        <dbReference type="SAM" id="MobiDB-lite"/>
    </source>
</evidence>
<protein>
    <recommendedName>
        <fullName evidence="7">Zn(2)-C6 fungal-type domain-containing protein</fullName>
    </recommendedName>
</protein>
<evidence type="ECO:0000256" key="3">
    <source>
        <dbReference type="ARBA" id="ARBA00023015"/>
    </source>
</evidence>
<dbReference type="SUPFAM" id="SSF57701">
    <property type="entry name" value="Zn2/Cys6 DNA-binding domain"/>
    <property type="match status" value="1"/>
</dbReference>
<dbReference type="EMBL" id="KN880534">
    <property type="protein sequence ID" value="KIY67126.1"/>
    <property type="molecule type" value="Genomic_DNA"/>
</dbReference>
<feature type="compositionally biased region" description="Polar residues" evidence="6">
    <location>
        <begin position="93"/>
        <end position="111"/>
    </location>
</feature>
<dbReference type="AlphaFoldDB" id="A0A0D7BC80"/>
<proteinExistence type="predicted"/>
<dbReference type="Gene3D" id="4.10.240.10">
    <property type="entry name" value="Zn(2)-C6 fungal-type DNA-binding domain"/>
    <property type="match status" value="1"/>
</dbReference>
<reference evidence="8 9" key="1">
    <citation type="journal article" date="2015" name="Fungal Genet. Biol.">
        <title>Evolution of novel wood decay mechanisms in Agaricales revealed by the genome sequences of Fistulina hepatica and Cylindrobasidium torrendii.</title>
        <authorList>
            <person name="Floudas D."/>
            <person name="Held B.W."/>
            <person name="Riley R."/>
            <person name="Nagy L.G."/>
            <person name="Koehler G."/>
            <person name="Ransdell A.S."/>
            <person name="Younus H."/>
            <person name="Chow J."/>
            <person name="Chiniquy J."/>
            <person name="Lipzen A."/>
            <person name="Tritt A."/>
            <person name="Sun H."/>
            <person name="Haridas S."/>
            <person name="LaButti K."/>
            <person name="Ohm R.A."/>
            <person name="Kues U."/>
            <person name="Blanchette R.A."/>
            <person name="Grigoriev I.V."/>
            <person name="Minto R.E."/>
            <person name="Hibbett D.S."/>
        </authorList>
    </citation>
    <scope>NUCLEOTIDE SEQUENCE [LARGE SCALE GENOMIC DNA]</scope>
    <source>
        <strain evidence="8 9">FP15055 ss-10</strain>
    </source>
</reference>
<dbReference type="InterPro" id="IPR001138">
    <property type="entry name" value="Zn2Cys6_DnaBD"/>
</dbReference>
<evidence type="ECO:0000256" key="4">
    <source>
        <dbReference type="ARBA" id="ARBA00023163"/>
    </source>
</evidence>
<dbReference type="PANTHER" id="PTHR47338:SF5">
    <property type="entry name" value="ZN(II)2CYS6 TRANSCRIPTION FACTOR (EUROFUNG)"/>
    <property type="match status" value="1"/>
</dbReference>
<evidence type="ECO:0000256" key="5">
    <source>
        <dbReference type="ARBA" id="ARBA00023242"/>
    </source>
</evidence>
<dbReference type="GO" id="GO:0005634">
    <property type="term" value="C:nucleus"/>
    <property type="evidence" value="ECO:0007669"/>
    <property type="project" value="UniProtKB-SubCell"/>
</dbReference>
<organism evidence="8 9">
    <name type="scientific">Cylindrobasidium torrendii FP15055 ss-10</name>
    <dbReference type="NCBI Taxonomy" id="1314674"/>
    <lineage>
        <taxon>Eukaryota</taxon>
        <taxon>Fungi</taxon>
        <taxon>Dikarya</taxon>
        <taxon>Basidiomycota</taxon>
        <taxon>Agaricomycotina</taxon>
        <taxon>Agaricomycetes</taxon>
        <taxon>Agaricomycetidae</taxon>
        <taxon>Agaricales</taxon>
        <taxon>Marasmiineae</taxon>
        <taxon>Physalacriaceae</taxon>
        <taxon>Cylindrobasidium</taxon>
    </lineage>
</organism>
<dbReference type="Proteomes" id="UP000054007">
    <property type="component" value="Unassembled WGS sequence"/>
</dbReference>
<dbReference type="CDD" id="cd12148">
    <property type="entry name" value="fungal_TF_MHR"/>
    <property type="match status" value="1"/>
</dbReference>
<dbReference type="GO" id="GO:0000981">
    <property type="term" value="F:DNA-binding transcription factor activity, RNA polymerase II-specific"/>
    <property type="evidence" value="ECO:0007669"/>
    <property type="project" value="InterPro"/>
</dbReference>
<name>A0A0D7BC80_9AGAR</name>
<evidence type="ECO:0000256" key="2">
    <source>
        <dbReference type="ARBA" id="ARBA00022723"/>
    </source>
</evidence>
<dbReference type="SMART" id="SM00066">
    <property type="entry name" value="GAL4"/>
    <property type="match status" value="1"/>
</dbReference>
<keyword evidence="3" id="KW-0805">Transcription regulation</keyword>
<dbReference type="GO" id="GO:0008270">
    <property type="term" value="F:zinc ion binding"/>
    <property type="evidence" value="ECO:0007669"/>
    <property type="project" value="InterPro"/>
</dbReference>
<accession>A0A0D7BC80</accession>
<feature type="domain" description="Zn(2)-C6 fungal-type" evidence="7">
    <location>
        <begin position="39"/>
        <end position="71"/>
    </location>
</feature>
<dbReference type="PROSITE" id="PS50048">
    <property type="entry name" value="ZN2_CY6_FUNGAL_2"/>
    <property type="match status" value="1"/>
</dbReference>
<evidence type="ECO:0000313" key="9">
    <source>
        <dbReference type="Proteomes" id="UP000054007"/>
    </source>
</evidence>
<dbReference type="InterPro" id="IPR050815">
    <property type="entry name" value="TF_fung"/>
</dbReference>
<keyword evidence="4" id="KW-0804">Transcription</keyword>
<evidence type="ECO:0000256" key="1">
    <source>
        <dbReference type="ARBA" id="ARBA00004123"/>
    </source>
</evidence>